<evidence type="ECO:0000313" key="4">
    <source>
        <dbReference type="Proteomes" id="UP000199689"/>
    </source>
</evidence>
<dbReference type="EMBL" id="FMXA01000003">
    <property type="protein sequence ID" value="SDA37316.1"/>
    <property type="molecule type" value="Genomic_DNA"/>
</dbReference>
<keyword evidence="4" id="KW-1185">Reference proteome</keyword>
<dbReference type="GeneID" id="87755144"/>
<dbReference type="STRING" id="209880.SAMN02910343_00088"/>
<dbReference type="RefSeq" id="WP_091362680.1">
    <property type="nucleotide sequence ID" value="NZ_FMXA01000003.1"/>
</dbReference>
<dbReference type="AlphaFoldDB" id="A0A1G5UW56"/>
<evidence type="ECO:0000256" key="2">
    <source>
        <dbReference type="SAM" id="SignalP"/>
    </source>
</evidence>
<protein>
    <submittedName>
        <fullName evidence="3">Uncharacterized protein</fullName>
    </submittedName>
</protein>
<evidence type="ECO:0000256" key="1">
    <source>
        <dbReference type="SAM" id="MobiDB-lite"/>
    </source>
</evidence>
<feature type="region of interest" description="Disordered" evidence="1">
    <location>
        <begin position="94"/>
        <end position="137"/>
    </location>
</feature>
<sequence length="163" mass="17790">MLRFSSIARISFLLLPLMVCTPALAALSSPSAQVNQNIIQAREKQSRFLINQSRLTSRISGTDTHPSPLQSMSLQQAEARQIRLNAKNQLQRMRSSFPSLSVSTPAPQTSPAAASPTAFPAPAGSSDSSQDDSLQEIHTLQSLYNQEQIAYYTALAEQENKNS</sequence>
<feature type="region of interest" description="Disordered" evidence="1">
    <location>
        <begin position="56"/>
        <end position="76"/>
    </location>
</feature>
<keyword evidence="2" id="KW-0732">Signal</keyword>
<proteinExistence type="predicted"/>
<gene>
    <name evidence="3" type="ORF">SAMN02910343_00088</name>
</gene>
<organism evidence="3 4">
    <name type="scientific">Allisonella histaminiformans</name>
    <dbReference type="NCBI Taxonomy" id="209880"/>
    <lineage>
        <taxon>Bacteria</taxon>
        <taxon>Bacillati</taxon>
        <taxon>Bacillota</taxon>
        <taxon>Negativicutes</taxon>
        <taxon>Veillonellales</taxon>
        <taxon>Veillonellaceae</taxon>
        <taxon>Allisonella</taxon>
    </lineage>
</organism>
<evidence type="ECO:0000313" key="3">
    <source>
        <dbReference type="EMBL" id="SDA37316.1"/>
    </source>
</evidence>
<reference evidence="3 4" key="1">
    <citation type="submission" date="2016-10" db="EMBL/GenBank/DDBJ databases">
        <authorList>
            <person name="de Groot N.N."/>
        </authorList>
    </citation>
    <scope>NUCLEOTIDE SEQUENCE [LARGE SCALE GENOMIC DNA]</scope>
    <source>
        <strain evidence="3 4">DSM 15230</strain>
    </source>
</reference>
<feature type="chain" id="PRO_5011557019" evidence="2">
    <location>
        <begin position="26"/>
        <end position="163"/>
    </location>
</feature>
<name>A0A1G5UW56_9FIRM</name>
<accession>A0A1G5UW56</accession>
<feature type="signal peptide" evidence="2">
    <location>
        <begin position="1"/>
        <end position="25"/>
    </location>
</feature>
<feature type="compositionally biased region" description="Low complexity" evidence="1">
    <location>
        <begin position="101"/>
        <end position="128"/>
    </location>
</feature>
<dbReference type="Proteomes" id="UP000199689">
    <property type="component" value="Unassembled WGS sequence"/>
</dbReference>